<dbReference type="CDD" id="cd07333">
    <property type="entry name" value="M48C_bepA_like"/>
    <property type="match status" value="1"/>
</dbReference>
<dbReference type="PROSITE" id="PS51257">
    <property type="entry name" value="PROKAR_LIPOPROTEIN"/>
    <property type="match status" value="1"/>
</dbReference>
<dbReference type="InterPro" id="IPR001915">
    <property type="entry name" value="Peptidase_M48"/>
</dbReference>
<dbReference type="PANTHER" id="PTHR22726">
    <property type="entry name" value="METALLOENDOPEPTIDASE OMA1"/>
    <property type="match status" value="1"/>
</dbReference>
<dbReference type="AlphaFoldDB" id="A0A1Z4VLJ3"/>
<sequence>MLTLLPRLPLLILTLLLAGPTLLAGCATNPVTGDKDLVLMSEEREIALGRELNPQILEQMGRYEDPELQAYVQRVGERLATQSHRPDLVYRFTVLDSPDVNAFALPGGYIYITRGLLAYLNSEAELAAVLGHEIGHVTARHTVRQHSAATVTGILATVIAGSTGVQGAGDLANIAGTALVRGYGREHELEADRLGAEYLARTGYAPGAMLGVIEVLKDQEQFEIRLAEEEGREPRVYHGLFSTHPSNDQRLQEVVHAAEAHTRNGGRIERDAFLQRSDGLVFGDSEAEGIRRGNRFYHAPLDLAISFPSGWKVENLPDRVVATTRSGDGMIQFTMADLNKRIPPRDFLLQRLKLANLEHGEAITHQGMQGYTAIARQDTTKGRLPVRHVVLYRNDKALLFAGAADTSGDPFRYDRLVLETARSFHPLTEAERQLARALRIRVIRAGSSTRMADLARESSIPNHPEAQLRLLNDLYPDGEPAAGNLIKTVP</sequence>
<dbReference type="RefSeq" id="WP_096363611.1">
    <property type="nucleotide sequence ID" value="NZ_AP018052.1"/>
</dbReference>
<proteinExistence type="predicted"/>
<dbReference type="InterPro" id="IPR051156">
    <property type="entry name" value="Mito/Outer_Membr_Metalloprot"/>
</dbReference>
<dbReference type="Proteomes" id="UP000218765">
    <property type="component" value="Chromosome"/>
</dbReference>
<organism evidence="8 9">
    <name type="scientific">Thiohalobacter thiocyanaticus</name>
    <dbReference type="NCBI Taxonomy" id="585455"/>
    <lineage>
        <taxon>Bacteria</taxon>
        <taxon>Pseudomonadati</taxon>
        <taxon>Pseudomonadota</taxon>
        <taxon>Gammaproteobacteria</taxon>
        <taxon>Thiohalobacterales</taxon>
        <taxon>Thiohalobacteraceae</taxon>
        <taxon>Thiohalobacter</taxon>
    </lineage>
</organism>
<accession>A0A1Z4VLJ3</accession>
<dbReference type="OrthoDB" id="9810445at2"/>
<protein>
    <submittedName>
        <fullName evidence="8">Zn-dependent protease</fullName>
    </submittedName>
</protein>
<feature type="domain" description="Peptidase M48" evidence="7">
    <location>
        <begin position="67"/>
        <end position="256"/>
    </location>
</feature>
<keyword evidence="9" id="KW-1185">Reference proteome</keyword>
<evidence type="ECO:0000313" key="8">
    <source>
        <dbReference type="EMBL" id="BAZ92469.1"/>
    </source>
</evidence>
<dbReference type="KEGG" id="ttc:FOKN1_0064"/>
<keyword evidence="5" id="KW-0862">Zinc</keyword>
<keyword evidence="2 8" id="KW-0645">Protease</keyword>
<evidence type="ECO:0000259" key="7">
    <source>
        <dbReference type="Pfam" id="PF01435"/>
    </source>
</evidence>
<dbReference type="GO" id="GO:0051603">
    <property type="term" value="P:proteolysis involved in protein catabolic process"/>
    <property type="evidence" value="ECO:0007669"/>
    <property type="project" value="TreeGrafter"/>
</dbReference>
<evidence type="ECO:0000256" key="1">
    <source>
        <dbReference type="ARBA" id="ARBA00001947"/>
    </source>
</evidence>
<evidence type="ECO:0000256" key="4">
    <source>
        <dbReference type="ARBA" id="ARBA00022801"/>
    </source>
</evidence>
<dbReference type="GO" id="GO:0004222">
    <property type="term" value="F:metalloendopeptidase activity"/>
    <property type="evidence" value="ECO:0007669"/>
    <property type="project" value="InterPro"/>
</dbReference>
<keyword evidence="3" id="KW-0479">Metal-binding</keyword>
<reference evidence="8 9" key="1">
    <citation type="submission" date="2017-05" db="EMBL/GenBank/DDBJ databases">
        <title>Thiocyanate degradation by Thiohalobacter thiocyanaticus FOKN1.</title>
        <authorList>
            <person name="Oshiki M."/>
            <person name="Fukushima T."/>
            <person name="Kawano S."/>
            <person name="Nakagawa J."/>
        </authorList>
    </citation>
    <scope>NUCLEOTIDE SEQUENCE [LARGE SCALE GENOMIC DNA]</scope>
    <source>
        <strain evidence="8 9">FOKN1</strain>
    </source>
</reference>
<keyword evidence="6" id="KW-0482">Metalloprotease</keyword>
<comment type="cofactor">
    <cofactor evidence="1">
        <name>Zn(2+)</name>
        <dbReference type="ChEBI" id="CHEBI:29105"/>
    </cofactor>
</comment>
<dbReference type="GO" id="GO:0016020">
    <property type="term" value="C:membrane"/>
    <property type="evidence" value="ECO:0007669"/>
    <property type="project" value="TreeGrafter"/>
</dbReference>
<evidence type="ECO:0000256" key="2">
    <source>
        <dbReference type="ARBA" id="ARBA00022670"/>
    </source>
</evidence>
<evidence type="ECO:0000313" key="9">
    <source>
        <dbReference type="Proteomes" id="UP000218765"/>
    </source>
</evidence>
<name>A0A1Z4VLJ3_9GAMM</name>
<keyword evidence="4" id="KW-0378">Hydrolase</keyword>
<dbReference type="Gene3D" id="3.30.2010.10">
    <property type="entry name" value="Metalloproteases ('zincins'), catalytic domain"/>
    <property type="match status" value="1"/>
</dbReference>
<dbReference type="GO" id="GO:0046872">
    <property type="term" value="F:metal ion binding"/>
    <property type="evidence" value="ECO:0007669"/>
    <property type="project" value="UniProtKB-KW"/>
</dbReference>
<dbReference type="PANTHER" id="PTHR22726:SF24">
    <property type="entry name" value="M48 FAMILY METALLOPEPTIDASE"/>
    <property type="match status" value="1"/>
</dbReference>
<evidence type="ECO:0000256" key="5">
    <source>
        <dbReference type="ARBA" id="ARBA00022833"/>
    </source>
</evidence>
<gene>
    <name evidence="8" type="ORF">FOKN1_0064</name>
</gene>
<dbReference type="Pfam" id="PF01435">
    <property type="entry name" value="Peptidase_M48"/>
    <property type="match status" value="1"/>
</dbReference>
<dbReference type="EMBL" id="AP018052">
    <property type="protein sequence ID" value="BAZ92469.1"/>
    <property type="molecule type" value="Genomic_DNA"/>
</dbReference>
<evidence type="ECO:0000256" key="6">
    <source>
        <dbReference type="ARBA" id="ARBA00023049"/>
    </source>
</evidence>
<evidence type="ECO:0000256" key="3">
    <source>
        <dbReference type="ARBA" id="ARBA00022723"/>
    </source>
</evidence>